<sequence length="90" mass="10394">MDENALVFEGMEEEGEEEEIEEIDEDDGYVKAEQKEYGGAGKEKEMTNLMERLKKREKKEKAADLVSKLRGKKKANKRIMPYEIYATSGE</sequence>
<proteinExistence type="predicted"/>
<organism evidence="2">
    <name type="scientific">Candidatus Methanophagaceae archaeon ANME-1 ERB6</name>
    <dbReference type="NCBI Taxonomy" id="2759912"/>
    <lineage>
        <taxon>Archaea</taxon>
        <taxon>Methanobacteriati</taxon>
        <taxon>Methanobacteriota</taxon>
        <taxon>Stenosarchaea group</taxon>
        <taxon>Methanomicrobia</taxon>
        <taxon>Candidatus Methanophagales</taxon>
        <taxon>Candidatus Methanophagaceae</taxon>
    </lineage>
</organism>
<dbReference type="AlphaFoldDB" id="A0A7G9YVX7"/>
<accession>A0A7G9YVX7</accession>
<gene>
    <name evidence="2" type="ORF">MDNCFBIC_00031</name>
</gene>
<feature type="region of interest" description="Disordered" evidence="1">
    <location>
        <begin position="1"/>
        <end position="24"/>
    </location>
</feature>
<evidence type="ECO:0000256" key="1">
    <source>
        <dbReference type="SAM" id="MobiDB-lite"/>
    </source>
</evidence>
<dbReference type="EMBL" id="MT631502">
    <property type="protein sequence ID" value="QNO52161.1"/>
    <property type="molecule type" value="Genomic_DNA"/>
</dbReference>
<protein>
    <submittedName>
        <fullName evidence="2">Uncharacterized protein</fullName>
    </submittedName>
</protein>
<reference evidence="2" key="1">
    <citation type="submission" date="2020-06" db="EMBL/GenBank/DDBJ databases">
        <title>Unique genomic features of the anaerobic methanotrophic archaea.</title>
        <authorList>
            <person name="Chadwick G.L."/>
            <person name="Skennerton C.T."/>
            <person name="Laso-Perez R."/>
            <person name="Leu A.O."/>
            <person name="Speth D.R."/>
            <person name="Yu H."/>
            <person name="Morgan-Lang C."/>
            <person name="Hatzenpichler R."/>
            <person name="Goudeau D."/>
            <person name="Malmstrom R."/>
            <person name="Brazelton W.J."/>
            <person name="Woyke T."/>
            <person name="Hallam S.J."/>
            <person name="Tyson G.W."/>
            <person name="Wegener G."/>
            <person name="Boetius A."/>
            <person name="Orphan V."/>
        </authorList>
    </citation>
    <scope>NUCLEOTIDE SEQUENCE</scope>
</reference>
<feature type="compositionally biased region" description="Acidic residues" evidence="1">
    <location>
        <begin position="10"/>
        <end position="24"/>
    </location>
</feature>
<evidence type="ECO:0000313" key="2">
    <source>
        <dbReference type="EMBL" id="QNO52161.1"/>
    </source>
</evidence>
<name>A0A7G9YVX7_9EURY</name>